<accession>A0A1A6AFI1</accession>
<proteinExistence type="inferred from homology"/>
<comment type="similarity">
    <text evidence="1">Belongs to the opioid growth factor receptor family.</text>
</comment>
<dbReference type="KEGG" id="kdj:28964325"/>
<evidence type="ECO:0000313" key="3">
    <source>
        <dbReference type="EMBL" id="OBR88809.1"/>
    </source>
</evidence>
<dbReference type="VEuPathDB" id="FungiDB:I303_00626"/>
<dbReference type="GeneID" id="28964325"/>
<dbReference type="OrthoDB" id="9030204at2759"/>
<dbReference type="GO" id="GO:0140625">
    <property type="term" value="F:opioid growth factor receptor activity"/>
    <property type="evidence" value="ECO:0007669"/>
    <property type="project" value="InterPro"/>
</dbReference>
<evidence type="ECO:0000313" key="5">
    <source>
        <dbReference type="Proteomes" id="UP000078595"/>
    </source>
</evidence>
<dbReference type="PANTHER" id="PTHR14015:SF2">
    <property type="entry name" value="OPIOID GROWTH FACTOR RECEPTOR (OGFR) CONSERVED DOMAIN-CONTAINING PROTEIN"/>
    <property type="match status" value="1"/>
</dbReference>
<reference evidence="4" key="3">
    <citation type="submission" date="2024-02" db="EMBL/GenBank/DDBJ databases">
        <title>Comparative genomics of Cryptococcus and Kwoniella reveals pathogenesis evolution and contrasting modes of karyotype evolution via chromosome fusion or intercentromeric recombination.</title>
        <authorList>
            <person name="Coelho M.A."/>
            <person name="David-Palma M."/>
            <person name="Shea T."/>
            <person name="Bowers K."/>
            <person name="McGinley-Smith S."/>
            <person name="Mohammad A.W."/>
            <person name="Gnirke A."/>
            <person name="Yurkov A.M."/>
            <person name="Nowrousian M."/>
            <person name="Sun S."/>
            <person name="Cuomo C.A."/>
            <person name="Heitman J."/>
        </authorList>
    </citation>
    <scope>NUCLEOTIDE SEQUENCE</scope>
    <source>
        <strain evidence="4">CBS 10117</strain>
    </source>
</reference>
<sequence length="274" mass="32390">MSKPRDIDLFLFSYAGQRSNPSAVNNYLFYTNKIPCQPDGLKYDEWMKAYERDFQELEMNHGFVQWFFPIRERGVNPLARPLETHEIEEMKDESVILDRLMRSFKMMLLFYGIEFKEGVLTLSPDHRERLCNLQNHSHNLLRITRILKHLSEFPQLQPHAAALVLFFTAVHSEGLLNFQEGSMRGDSLDRWWSNCFRDEEERKAVRAIVRRRGEFGDKQWGFEEYSKWAEGRSINRRGYQIKGDQKGSNSMALALAKRRAKRQAEENQAERSVF</sequence>
<name>A0A1A6AFI1_9TREE</name>
<evidence type="ECO:0000259" key="2">
    <source>
        <dbReference type="Pfam" id="PF04664"/>
    </source>
</evidence>
<dbReference type="AlphaFoldDB" id="A0A1A6AFI1"/>
<evidence type="ECO:0000313" key="4">
    <source>
        <dbReference type="EMBL" id="WWC58088.1"/>
    </source>
</evidence>
<dbReference type="InterPro" id="IPR039574">
    <property type="entry name" value="OGFr"/>
</dbReference>
<dbReference type="RefSeq" id="XP_018266651.1">
    <property type="nucleotide sequence ID" value="XM_018403997.1"/>
</dbReference>
<dbReference type="EMBL" id="CP144530">
    <property type="protein sequence ID" value="WWC58088.1"/>
    <property type="molecule type" value="Genomic_DNA"/>
</dbReference>
<organism evidence="3">
    <name type="scientific">Kwoniella dejecticola CBS 10117</name>
    <dbReference type="NCBI Taxonomy" id="1296121"/>
    <lineage>
        <taxon>Eukaryota</taxon>
        <taxon>Fungi</taxon>
        <taxon>Dikarya</taxon>
        <taxon>Basidiomycota</taxon>
        <taxon>Agaricomycotina</taxon>
        <taxon>Tremellomycetes</taxon>
        <taxon>Tremellales</taxon>
        <taxon>Cryptococcaceae</taxon>
        <taxon>Kwoniella</taxon>
    </lineage>
</organism>
<reference evidence="4" key="2">
    <citation type="submission" date="2013-07" db="EMBL/GenBank/DDBJ databases">
        <authorList>
            <consortium name="The Broad Institute Genome Sequencing Platform"/>
            <person name="Cuomo C."/>
            <person name="Litvintseva A."/>
            <person name="Chen Y."/>
            <person name="Heitman J."/>
            <person name="Sun S."/>
            <person name="Springer D."/>
            <person name="Dromer F."/>
            <person name="Young S.K."/>
            <person name="Zeng Q."/>
            <person name="Gargeya S."/>
            <person name="Fitzgerald M."/>
            <person name="Abouelleil A."/>
            <person name="Alvarado L."/>
            <person name="Berlin A.M."/>
            <person name="Chapman S.B."/>
            <person name="Dewar J."/>
            <person name="Goldberg J."/>
            <person name="Griggs A."/>
            <person name="Gujja S."/>
            <person name="Hansen M."/>
            <person name="Howarth C."/>
            <person name="Imamovic A."/>
            <person name="Larimer J."/>
            <person name="McCowan C."/>
            <person name="Murphy C."/>
            <person name="Pearson M."/>
            <person name="Priest M."/>
            <person name="Roberts A."/>
            <person name="Saif S."/>
            <person name="Shea T."/>
            <person name="Sykes S."/>
            <person name="Wortman J."/>
            <person name="Nusbaum C."/>
            <person name="Birren B."/>
        </authorList>
    </citation>
    <scope>NUCLEOTIDE SEQUENCE</scope>
    <source>
        <strain evidence="4">CBS 10117</strain>
    </source>
</reference>
<dbReference type="Pfam" id="PF04664">
    <property type="entry name" value="OGFr_N"/>
    <property type="match status" value="1"/>
</dbReference>
<dbReference type="EMBL" id="KI894027">
    <property type="protein sequence ID" value="OBR88809.1"/>
    <property type="molecule type" value="Genomic_DNA"/>
</dbReference>
<feature type="domain" description="Opioid growth factor receptor (OGFr) conserved" evidence="2">
    <location>
        <begin position="21"/>
        <end position="211"/>
    </location>
</feature>
<dbReference type="PANTHER" id="PTHR14015">
    <property type="entry name" value="OPIOID GROWTH FACTOR RECEPTOR OGFR ZETA-TYPE OPIOID RECEPTOR"/>
    <property type="match status" value="1"/>
</dbReference>
<gene>
    <name evidence="3" type="ORF">I303_00626</name>
    <name evidence="4" type="ORF">I303_100623</name>
</gene>
<protein>
    <recommendedName>
        <fullName evidence="2">Opioid growth factor receptor (OGFr) conserved domain-containing protein</fullName>
    </recommendedName>
</protein>
<dbReference type="InterPro" id="IPR006757">
    <property type="entry name" value="OGF_rcpt"/>
</dbReference>
<evidence type="ECO:0000256" key="1">
    <source>
        <dbReference type="ARBA" id="ARBA00010365"/>
    </source>
</evidence>
<keyword evidence="5" id="KW-1185">Reference proteome</keyword>
<reference evidence="3" key="1">
    <citation type="submission" date="2013-07" db="EMBL/GenBank/DDBJ databases">
        <title>The Genome Sequence of Cryptococcus dejecticola CBS10117.</title>
        <authorList>
            <consortium name="The Broad Institute Genome Sequencing Platform"/>
            <person name="Cuomo C."/>
            <person name="Litvintseva A."/>
            <person name="Chen Y."/>
            <person name="Heitman J."/>
            <person name="Sun S."/>
            <person name="Springer D."/>
            <person name="Dromer F."/>
            <person name="Young S.K."/>
            <person name="Zeng Q."/>
            <person name="Gargeya S."/>
            <person name="Fitzgerald M."/>
            <person name="Abouelleil A."/>
            <person name="Alvarado L."/>
            <person name="Berlin A.M."/>
            <person name="Chapman S.B."/>
            <person name="Dewar J."/>
            <person name="Goldberg J."/>
            <person name="Griggs A."/>
            <person name="Gujja S."/>
            <person name="Hansen M."/>
            <person name="Howarth C."/>
            <person name="Imamovic A."/>
            <person name="Larimer J."/>
            <person name="McCowan C."/>
            <person name="Murphy C."/>
            <person name="Pearson M."/>
            <person name="Priest M."/>
            <person name="Roberts A."/>
            <person name="Saif S."/>
            <person name="Shea T."/>
            <person name="Sykes S."/>
            <person name="Wortman J."/>
            <person name="Nusbaum C."/>
            <person name="Birren B."/>
        </authorList>
    </citation>
    <scope>NUCLEOTIDE SEQUENCE [LARGE SCALE GENOMIC DNA]</scope>
    <source>
        <strain evidence="3">CBS 10117</strain>
    </source>
</reference>
<dbReference type="Proteomes" id="UP000078595">
    <property type="component" value="Chromosome 1"/>
</dbReference>
<dbReference type="GO" id="GO:0016020">
    <property type="term" value="C:membrane"/>
    <property type="evidence" value="ECO:0007669"/>
    <property type="project" value="InterPro"/>
</dbReference>